<dbReference type="EMBL" id="JAEQNE010000001">
    <property type="protein sequence ID" value="MBL0389636.1"/>
    <property type="molecule type" value="Genomic_DNA"/>
</dbReference>
<dbReference type="Proteomes" id="UP000599109">
    <property type="component" value="Unassembled WGS sequence"/>
</dbReference>
<dbReference type="Gene3D" id="1.20.58.320">
    <property type="entry name" value="TPR-like"/>
    <property type="match status" value="1"/>
</dbReference>
<dbReference type="Pfam" id="PF06041">
    <property type="entry name" value="DUF924"/>
    <property type="match status" value="1"/>
</dbReference>
<evidence type="ECO:0000313" key="1">
    <source>
        <dbReference type="EMBL" id="MBL0389636.1"/>
    </source>
</evidence>
<dbReference type="InterPro" id="IPR010323">
    <property type="entry name" value="DUF924"/>
</dbReference>
<comment type="caution">
    <text evidence="1">The sequence shown here is derived from an EMBL/GenBank/DDBJ whole genome shotgun (WGS) entry which is preliminary data.</text>
</comment>
<dbReference type="Gene3D" id="1.25.40.10">
    <property type="entry name" value="Tetratricopeptide repeat domain"/>
    <property type="match status" value="1"/>
</dbReference>
<reference evidence="1 2" key="1">
    <citation type="journal article" date="2017" name="Int. J. Syst. Evol. Microbiol.">
        <title>Ramlibacter monticola sp. nov., isolated from forest soil.</title>
        <authorList>
            <person name="Chaudhary D.K."/>
            <person name="Kim J."/>
        </authorList>
    </citation>
    <scope>NUCLEOTIDE SEQUENCE [LARGE SCALE GENOMIC DNA]</scope>
    <source>
        <strain evidence="1 2">KACC 19175</strain>
    </source>
</reference>
<proteinExistence type="predicted"/>
<dbReference type="InterPro" id="IPR011990">
    <property type="entry name" value="TPR-like_helical_dom_sf"/>
</dbReference>
<evidence type="ECO:0000313" key="2">
    <source>
        <dbReference type="Proteomes" id="UP000599109"/>
    </source>
</evidence>
<dbReference type="AlphaFoldDB" id="A0A936YWY0"/>
<organism evidence="1 2">
    <name type="scientific">Ramlibacter monticola</name>
    <dbReference type="NCBI Taxonomy" id="1926872"/>
    <lineage>
        <taxon>Bacteria</taxon>
        <taxon>Pseudomonadati</taxon>
        <taxon>Pseudomonadota</taxon>
        <taxon>Betaproteobacteria</taxon>
        <taxon>Burkholderiales</taxon>
        <taxon>Comamonadaceae</taxon>
        <taxon>Ramlibacter</taxon>
    </lineage>
</organism>
<gene>
    <name evidence="1" type="ORF">JJ685_00630</name>
</gene>
<dbReference type="SUPFAM" id="SSF48452">
    <property type="entry name" value="TPR-like"/>
    <property type="match status" value="1"/>
</dbReference>
<keyword evidence="2" id="KW-1185">Reference proteome</keyword>
<protein>
    <submittedName>
        <fullName evidence="1">DUF924 family protein</fullName>
    </submittedName>
</protein>
<dbReference type="RefSeq" id="WP_201672242.1">
    <property type="nucleotide sequence ID" value="NZ_JAEQNE010000001.1"/>
</dbReference>
<name>A0A936YWY0_9BURK</name>
<accession>A0A936YWY0</accession>
<sequence>MSDSDSNPGIAPQPLLRLWQEAGPKRWFRNDPEFDTAFRERFLPAHEAASAGRLDYWLSSAEGALALVLLLDQFPRNAFRGTPRVYATDARARAAADAAIRAGFDRSVPEELRQFFYLPFAHSERIEDLERCVALNEPVGGEPLRWARHHRDIVARFGRFPHRNAVLGRPDTPEEERFRAEGGFSG</sequence>